<evidence type="ECO:0000313" key="3">
    <source>
        <dbReference type="Proteomes" id="UP000631670"/>
    </source>
</evidence>
<evidence type="ECO:0000313" key="2">
    <source>
        <dbReference type="EMBL" id="MBE1493621.1"/>
    </source>
</evidence>
<feature type="compositionally biased region" description="Low complexity" evidence="1">
    <location>
        <begin position="318"/>
        <end position="327"/>
    </location>
</feature>
<sequence>MLFPWSNPRVRAAADRAGPASVHTTEAAERWSAGLAHQDVEARVVSLEDLVDLVHRGPGTGWADAAEAAQRVAMAHREVADLLHSVLNRLGSAWRGEAADAAGATTRAFGGALDTTEARYVRNGLNITEADHHYRRLHAELADLGPRPEKSLWDHVTPWDTDTEKAITAYNANAARYLEHYHAYAAQLDGQARALRYDDGDPAADGGRSSLPPADGDRTGIPATDRPVGIPAAAGGYGADGWAQPHSGYPATTAAGPEGSPAPTGPPAPPAAAPALASGPPFGTDPAGPGATSTTGFVPAEPPGWSPGTTAPAPPPAGSATGTVPPGLTGTFHATPAGPGNPRGIPPAPGNARGGAPGASPATSGSSRRSRRDGDGVHERKYVLDDGSLFTDEERYGWVDPATGQTTVDPTIGA</sequence>
<organism evidence="2 3">
    <name type="scientific">Amycolatopsis lexingtonensis</name>
    <dbReference type="NCBI Taxonomy" id="218822"/>
    <lineage>
        <taxon>Bacteria</taxon>
        <taxon>Bacillati</taxon>
        <taxon>Actinomycetota</taxon>
        <taxon>Actinomycetes</taxon>
        <taxon>Pseudonocardiales</taxon>
        <taxon>Pseudonocardiaceae</taxon>
        <taxon>Amycolatopsis</taxon>
    </lineage>
</organism>
<protein>
    <recommendedName>
        <fullName evidence="4">PPE family protein</fullName>
    </recommendedName>
</protein>
<feature type="compositionally biased region" description="Pro residues" evidence="1">
    <location>
        <begin position="263"/>
        <end position="272"/>
    </location>
</feature>
<name>A0ABR9HRS3_9PSEU</name>
<evidence type="ECO:0008006" key="4">
    <source>
        <dbReference type="Google" id="ProtNLM"/>
    </source>
</evidence>
<proteinExistence type="predicted"/>
<feature type="compositionally biased region" description="Low complexity" evidence="1">
    <location>
        <begin position="250"/>
        <end position="262"/>
    </location>
</feature>
<feature type="compositionally biased region" description="Low complexity" evidence="1">
    <location>
        <begin position="358"/>
        <end position="367"/>
    </location>
</feature>
<dbReference type="Proteomes" id="UP000631670">
    <property type="component" value="Unassembled WGS sequence"/>
</dbReference>
<dbReference type="Gene3D" id="1.20.1260.20">
    <property type="entry name" value="PPE superfamily"/>
    <property type="match status" value="1"/>
</dbReference>
<reference evidence="2 3" key="1">
    <citation type="submission" date="2020-10" db="EMBL/GenBank/DDBJ databases">
        <title>Sequencing the genomes of 1000 actinobacteria strains.</title>
        <authorList>
            <person name="Klenk H.-P."/>
        </authorList>
    </citation>
    <scope>NUCLEOTIDE SEQUENCE [LARGE SCALE GENOMIC DNA]</scope>
    <source>
        <strain evidence="2 3">DSM 44653</strain>
    </source>
</reference>
<evidence type="ECO:0000256" key="1">
    <source>
        <dbReference type="SAM" id="MobiDB-lite"/>
    </source>
</evidence>
<dbReference type="EMBL" id="JADBEG010000001">
    <property type="protein sequence ID" value="MBE1493621.1"/>
    <property type="molecule type" value="Genomic_DNA"/>
</dbReference>
<feature type="compositionally biased region" description="Basic and acidic residues" evidence="1">
    <location>
        <begin position="372"/>
        <end position="384"/>
    </location>
</feature>
<accession>A0ABR9HRS3</accession>
<feature type="region of interest" description="Disordered" evidence="1">
    <location>
        <begin position="196"/>
        <end position="385"/>
    </location>
</feature>
<keyword evidence="3" id="KW-1185">Reference proteome</keyword>
<dbReference type="InterPro" id="IPR038332">
    <property type="entry name" value="PPE_sf"/>
</dbReference>
<comment type="caution">
    <text evidence="2">The sequence shown here is derived from an EMBL/GenBank/DDBJ whole genome shotgun (WGS) entry which is preliminary data.</text>
</comment>
<gene>
    <name evidence="2" type="ORF">H4696_000721</name>
</gene>
<dbReference type="RefSeq" id="WP_192782041.1">
    <property type="nucleotide sequence ID" value="NZ_JADBEG010000001.1"/>
</dbReference>